<evidence type="ECO:0000256" key="1">
    <source>
        <dbReference type="ARBA" id="ARBA00004651"/>
    </source>
</evidence>
<evidence type="ECO:0000256" key="3">
    <source>
        <dbReference type="ARBA" id="ARBA00022475"/>
    </source>
</evidence>
<feature type="transmembrane region" description="Helical" evidence="7">
    <location>
        <begin position="220"/>
        <end position="238"/>
    </location>
</feature>
<feature type="transmembrane region" description="Helical" evidence="7">
    <location>
        <begin position="176"/>
        <end position="200"/>
    </location>
</feature>
<feature type="transmembrane region" description="Helical" evidence="7">
    <location>
        <begin position="91"/>
        <end position="115"/>
    </location>
</feature>
<reference evidence="9 10" key="1">
    <citation type="submission" date="2019-02" db="EMBL/GenBank/DDBJ databases">
        <title>Halonotius sp. a new haloqrchaeon isolated from saline water.</title>
        <authorList>
            <person name="Duran-Viseras A."/>
            <person name="Sanchez-Porro C."/>
            <person name="Ventosa A."/>
        </authorList>
    </citation>
    <scope>NUCLEOTIDE SEQUENCE [LARGE SCALE GENOMIC DNA]</scope>
    <source>
        <strain evidence="9 10">F9-27</strain>
    </source>
</reference>
<dbReference type="InterPro" id="IPR000515">
    <property type="entry name" value="MetI-like"/>
</dbReference>
<dbReference type="Proteomes" id="UP000315385">
    <property type="component" value="Unassembled WGS sequence"/>
</dbReference>
<feature type="transmembrane region" description="Helical" evidence="7">
    <location>
        <begin position="121"/>
        <end position="139"/>
    </location>
</feature>
<evidence type="ECO:0000256" key="2">
    <source>
        <dbReference type="ARBA" id="ARBA00022448"/>
    </source>
</evidence>
<keyword evidence="5 7" id="KW-1133">Transmembrane helix</keyword>
<keyword evidence="2 7" id="KW-0813">Transport</keyword>
<keyword evidence="3" id="KW-1003">Cell membrane</keyword>
<dbReference type="Gene3D" id="1.10.3720.10">
    <property type="entry name" value="MetI-like"/>
    <property type="match status" value="1"/>
</dbReference>
<accession>A0A544QRU9</accession>
<evidence type="ECO:0000256" key="5">
    <source>
        <dbReference type="ARBA" id="ARBA00022989"/>
    </source>
</evidence>
<dbReference type="Pfam" id="PF00528">
    <property type="entry name" value="BPD_transp_1"/>
    <property type="match status" value="1"/>
</dbReference>
<proteinExistence type="inferred from homology"/>
<evidence type="ECO:0000313" key="9">
    <source>
        <dbReference type="EMBL" id="TQQ82173.1"/>
    </source>
</evidence>
<feature type="domain" description="ABC transmembrane type-1" evidence="8">
    <location>
        <begin position="57"/>
        <end position="242"/>
    </location>
</feature>
<evidence type="ECO:0000256" key="7">
    <source>
        <dbReference type="RuleBase" id="RU363032"/>
    </source>
</evidence>
<dbReference type="PROSITE" id="PS50928">
    <property type="entry name" value="ABC_TM1"/>
    <property type="match status" value="1"/>
</dbReference>
<keyword evidence="10" id="KW-1185">Reference proteome</keyword>
<sequence length="262" mass="28149">MNTDRFYQTLSLVVAILVWQLAVGGFGVVSPGVLPPPATIFERTLVLLGEPSFLGHVAATIERTLLASVLATSFGVTVGVLMGWNDTLKTLLGPLFSAVYPIPVIALLPLVVLVFNTDSSAIIFTAALGGFFVVLWNAMNGARQIRRLYFDVAADNGATSPVTVFREILLPGSLPAIFVGLRLAMNTALLIVISAELLAGGRGLGYYLWISYQTYSLGDIYATLVVIATIGVGITYGLRWLGDRLITWTPAETERSATRTLR</sequence>
<evidence type="ECO:0000259" key="8">
    <source>
        <dbReference type="PROSITE" id="PS50928"/>
    </source>
</evidence>
<evidence type="ECO:0000256" key="6">
    <source>
        <dbReference type="ARBA" id="ARBA00023136"/>
    </source>
</evidence>
<keyword evidence="6 7" id="KW-0472">Membrane</keyword>
<dbReference type="GO" id="GO:0055085">
    <property type="term" value="P:transmembrane transport"/>
    <property type="evidence" value="ECO:0007669"/>
    <property type="project" value="InterPro"/>
</dbReference>
<dbReference type="OrthoDB" id="50379at2157"/>
<dbReference type="PANTHER" id="PTHR30151">
    <property type="entry name" value="ALKANE SULFONATE ABC TRANSPORTER-RELATED, MEMBRANE SUBUNIT"/>
    <property type="match status" value="1"/>
</dbReference>
<gene>
    <name evidence="9" type="ORF">EWF95_04335</name>
</gene>
<organism evidence="9 10">
    <name type="scientific">Halonotius roseus</name>
    <dbReference type="NCBI Taxonomy" id="2511997"/>
    <lineage>
        <taxon>Archaea</taxon>
        <taxon>Methanobacteriati</taxon>
        <taxon>Methanobacteriota</taxon>
        <taxon>Stenosarchaea group</taxon>
        <taxon>Halobacteria</taxon>
        <taxon>Halobacteriales</taxon>
        <taxon>Haloferacaceae</taxon>
        <taxon>Halonotius</taxon>
    </lineage>
</organism>
<comment type="similarity">
    <text evidence="7">Belongs to the binding-protein-dependent transport system permease family.</text>
</comment>
<comment type="subcellular location">
    <subcellularLocation>
        <location evidence="1 7">Cell membrane</location>
        <topology evidence="1 7">Multi-pass membrane protein</topology>
    </subcellularLocation>
</comment>
<dbReference type="CDD" id="cd06261">
    <property type="entry name" value="TM_PBP2"/>
    <property type="match status" value="1"/>
</dbReference>
<evidence type="ECO:0000256" key="4">
    <source>
        <dbReference type="ARBA" id="ARBA00022692"/>
    </source>
</evidence>
<name>A0A544QRU9_9EURY</name>
<dbReference type="PANTHER" id="PTHR30151:SF0">
    <property type="entry name" value="ABC TRANSPORTER PERMEASE PROTEIN MJ0413-RELATED"/>
    <property type="match status" value="1"/>
</dbReference>
<dbReference type="RefSeq" id="WP_142442823.1">
    <property type="nucleotide sequence ID" value="NZ_SESI01000001.1"/>
</dbReference>
<dbReference type="AlphaFoldDB" id="A0A544QRU9"/>
<dbReference type="EMBL" id="SESI01000001">
    <property type="protein sequence ID" value="TQQ82173.1"/>
    <property type="molecule type" value="Genomic_DNA"/>
</dbReference>
<dbReference type="SUPFAM" id="SSF161098">
    <property type="entry name" value="MetI-like"/>
    <property type="match status" value="1"/>
</dbReference>
<comment type="caution">
    <text evidence="9">The sequence shown here is derived from an EMBL/GenBank/DDBJ whole genome shotgun (WGS) entry which is preliminary data.</text>
</comment>
<feature type="transmembrane region" description="Helical" evidence="7">
    <location>
        <begin position="65"/>
        <end position="84"/>
    </location>
</feature>
<evidence type="ECO:0000313" key="10">
    <source>
        <dbReference type="Proteomes" id="UP000315385"/>
    </source>
</evidence>
<dbReference type="GO" id="GO:0005886">
    <property type="term" value="C:plasma membrane"/>
    <property type="evidence" value="ECO:0007669"/>
    <property type="project" value="UniProtKB-SubCell"/>
</dbReference>
<keyword evidence="4 7" id="KW-0812">Transmembrane</keyword>
<protein>
    <submittedName>
        <fullName evidence="9">ABC transporter permease</fullName>
    </submittedName>
</protein>
<feature type="transmembrane region" description="Helical" evidence="7">
    <location>
        <begin position="12"/>
        <end position="34"/>
    </location>
</feature>
<dbReference type="InterPro" id="IPR035906">
    <property type="entry name" value="MetI-like_sf"/>
</dbReference>